<reference evidence="1" key="1">
    <citation type="submission" date="2020-04" db="EMBL/GenBank/DDBJ databases">
        <title>A chromosome-scale assembly and high-density genetic map of the yellow drum (Nibea albiflora) genome.</title>
        <authorList>
            <person name="Xu D."/>
            <person name="Zhang W."/>
            <person name="Chen R."/>
            <person name="Tan P."/>
            <person name="Wang L."/>
            <person name="Song H."/>
            <person name="Tian L."/>
            <person name="Zhu Q."/>
            <person name="Wang B."/>
        </authorList>
    </citation>
    <scope>NUCLEOTIDE SEQUENCE</scope>
    <source>
        <strain evidence="1">ZJHYS-2018</strain>
    </source>
</reference>
<accession>A0ACB7F627</accession>
<dbReference type="Proteomes" id="UP000805704">
    <property type="component" value="Chromosome 17"/>
</dbReference>
<sequence length="144" mass="15464">LKCFNRQCKPHLAVSFIVTSSVCVCVVPVCRQVSLCVGAPAVTGLLCGSVLAAGEAKKKSSPQPPLNIDELPSLYTAPEAQPQYEQPDAGQLEQSVASLRKWAEPYTNQCQQTGQAAMEKVEVSVRNAAKHRVARLITTTEAAR</sequence>
<name>A0ACB7F627_NIBAL</name>
<organism evidence="1 2">
    <name type="scientific">Nibea albiflora</name>
    <name type="common">Yellow drum</name>
    <name type="synonym">Corvina albiflora</name>
    <dbReference type="NCBI Taxonomy" id="240163"/>
    <lineage>
        <taxon>Eukaryota</taxon>
        <taxon>Metazoa</taxon>
        <taxon>Chordata</taxon>
        <taxon>Craniata</taxon>
        <taxon>Vertebrata</taxon>
        <taxon>Euteleostomi</taxon>
        <taxon>Actinopterygii</taxon>
        <taxon>Neopterygii</taxon>
        <taxon>Teleostei</taxon>
        <taxon>Neoteleostei</taxon>
        <taxon>Acanthomorphata</taxon>
        <taxon>Eupercaria</taxon>
        <taxon>Sciaenidae</taxon>
        <taxon>Nibea</taxon>
    </lineage>
</organism>
<protein>
    <submittedName>
        <fullName evidence="1">MICOS complex subunit MIC26</fullName>
    </submittedName>
</protein>
<keyword evidence="2" id="KW-1185">Reference proteome</keyword>
<gene>
    <name evidence="1" type="primary">APOO.2</name>
    <name evidence="1" type="ORF">GBF38_018035</name>
</gene>
<proteinExistence type="predicted"/>
<dbReference type="EMBL" id="CM024805">
    <property type="protein sequence ID" value="KAG8009654.1"/>
    <property type="molecule type" value="Genomic_DNA"/>
</dbReference>
<feature type="non-terminal residue" evidence="1">
    <location>
        <position position="1"/>
    </location>
</feature>
<evidence type="ECO:0000313" key="1">
    <source>
        <dbReference type="EMBL" id="KAG8009654.1"/>
    </source>
</evidence>
<evidence type="ECO:0000313" key="2">
    <source>
        <dbReference type="Proteomes" id="UP000805704"/>
    </source>
</evidence>
<comment type="caution">
    <text evidence="1">The sequence shown here is derived from an EMBL/GenBank/DDBJ whole genome shotgun (WGS) entry which is preliminary data.</text>
</comment>